<dbReference type="AlphaFoldDB" id="A0A834H270"/>
<evidence type="ECO:0000256" key="1">
    <source>
        <dbReference type="SAM" id="MobiDB-lite"/>
    </source>
</evidence>
<feature type="region of interest" description="Disordered" evidence="1">
    <location>
        <begin position="1"/>
        <end position="26"/>
    </location>
</feature>
<accession>A0A834H270</accession>
<gene>
    <name evidence="2" type="ORF">RHSIM_Rhsim04G0209300</name>
</gene>
<comment type="caution">
    <text evidence="2">The sequence shown here is derived from an EMBL/GenBank/DDBJ whole genome shotgun (WGS) entry which is preliminary data.</text>
</comment>
<reference evidence="2" key="1">
    <citation type="submission" date="2019-11" db="EMBL/GenBank/DDBJ databases">
        <authorList>
            <person name="Liu Y."/>
            <person name="Hou J."/>
            <person name="Li T.-Q."/>
            <person name="Guan C.-H."/>
            <person name="Wu X."/>
            <person name="Wu H.-Z."/>
            <person name="Ling F."/>
            <person name="Zhang R."/>
            <person name="Shi X.-G."/>
            <person name="Ren J.-P."/>
            <person name="Chen E.-F."/>
            <person name="Sun J.-M."/>
        </authorList>
    </citation>
    <scope>NUCLEOTIDE SEQUENCE</scope>
    <source>
        <strain evidence="2">Adult_tree_wgs_1</strain>
        <tissue evidence="2">Leaves</tissue>
    </source>
</reference>
<evidence type="ECO:0000313" key="3">
    <source>
        <dbReference type="Proteomes" id="UP000626092"/>
    </source>
</evidence>
<proteinExistence type="predicted"/>
<protein>
    <submittedName>
        <fullName evidence="2">Uncharacterized protein</fullName>
    </submittedName>
</protein>
<sequence>MHARAHHVTNQSITDGRPDQQAVGEDYPGGFEVAVYVESLVSPRSASKGYGAIVDHSLTALPGCKQLQKMIHQAEWQFQVDPSVGIEAGDHVWCAGYILEVIYLHLWMD</sequence>
<dbReference type="Proteomes" id="UP000626092">
    <property type="component" value="Unassembled WGS sequence"/>
</dbReference>
<evidence type="ECO:0000313" key="2">
    <source>
        <dbReference type="EMBL" id="KAF7145621.1"/>
    </source>
</evidence>
<keyword evidence="3" id="KW-1185">Reference proteome</keyword>
<dbReference type="EMBL" id="WJXA01000004">
    <property type="protein sequence ID" value="KAF7145621.1"/>
    <property type="molecule type" value="Genomic_DNA"/>
</dbReference>
<organism evidence="2 3">
    <name type="scientific">Rhododendron simsii</name>
    <name type="common">Sims's rhododendron</name>
    <dbReference type="NCBI Taxonomy" id="118357"/>
    <lineage>
        <taxon>Eukaryota</taxon>
        <taxon>Viridiplantae</taxon>
        <taxon>Streptophyta</taxon>
        <taxon>Embryophyta</taxon>
        <taxon>Tracheophyta</taxon>
        <taxon>Spermatophyta</taxon>
        <taxon>Magnoliopsida</taxon>
        <taxon>eudicotyledons</taxon>
        <taxon>Gunneridae</taxon>
        <taxon>Pentapetalae</taxon>
        <taxon>asterids</taxon>
        <taxon>Ericales</taxon>
        <taxon>Ericaceae</taxon>
        <taxon>Ericoideae</taxon>
        <taxon>Rhodoreae</taxon>
        <taxon>Rhododendron</taxon>
    </lineage>
</organism>
<name>A0A834H270_RHOSS</name>